<protein>
    <submittedName>
        <fullName evidence="13">Disintegrin and metalloproteinase domain-containing protein 12-like protein</fullName>
    </submittedName>
</protein>
<feature type="domain" description="Peptidase M12B" evidence="12">
    <location>
        <begin position="182"/>
        <end position="378"/>
    </location>
</feature>
<dbReference type="AlphaFoldDB" id="A0A9D4SGA8"/>
<evidence type="ECO:0000256" key="6">
    <source>
        <dbReference type="PROSITE-ProRule" id="PRU00068"/>
    </source>
</evidence>
<dbReference type="InterPro" id="IPR036436">
    <property type="entry name" value="Disintegrin_dom_sf"/>
</dbReference>
<reference evidence="13" key="1">
    <citation type="submission" date="2020-06" db="EMBL/GenBank/DDBJ databases">
        <authorList>
            <person name="Ji K."/>
            <person name="Li J."/>
        </authorList>
    </citation>
    <scope>NUCLEOTIDE SEQUENCE</scope>
    <source>
        <strain evidence="13">JKM2019</strain>
        <tissue evidence="13">Whole body</tissue>
    </source>
</reference>
<keyword evidence="9" id="KW-0472">Membrane</keyword>
<dbReference type="InterPro" id="IPR006586">
    <property type="entry name" value="ADAM_Cys-rich"/>
</dbReference>
<feature type="compositionally biased region" description="Polar residues" evidence="8">
    <location>
        <begin position="732"/>
        <end position="769"/>
    </location>
</feature>
<dbReference type="InterPro" id="IPR024079">
    <property type="entry name" value="MetalloPept_cat_dom_sf"/>
</dbReference>
<dbReference type="GO" id="GO:0046872">
    <property type="term" value="F:metal ion binding"/>
    <property type="evidence" value="ECO:0007669"/>
    <property type="project" value="UniProtKB-KW"/>
</dbReference>
<dbReference type="GO" id="GO:0006509">
    <property type="term" value="P:membrane protein ectodomain proteolysis"/>
    <property type="evidence" value="ECO:0007669"/>
    <property type="project" value="TreeGrafter"/>
</dbReference>
<keyword evidence="1" id="KW-0645">Protease</keyword>
<dbReference type="SMART" id="SM00608">
    <property type="entry name" value="ACR"/>
    <property type="match status" value="1"/>
</dbReference>
<organism evidence="13">
    <name type="scientific">Dermatophagoides farinae</name>
    <name type="common">American house dust mite</name>
    <dbReference type="NCBI Taxonomy" id="6954"/>
    <lineage>
        <taxon>Eukaryota</taxon>
        <taxon>Metazoa</taxon>
        <taxon>Ecdysozoa</taxon>
        <taxon>Arthropoda</taxon>
        <taxon>Chelicerata</taxon>
        <taxon>Arachnida</taxon>
        <taxon>Acari</taxon>
        <taxon>Acariformes</taxon>
        <taxon>Sarcoptiformes</taxon>
        <taxon>Astigmata</taxon>
        <taxon>Psoroptidia</taxon>
        <taxon>Analgoidea</taxon>
        <taxon>Pyroglyphidae</taxon>
        <taxon>Dermatophagoidinae</taxon>
        <taxon>Dermatophagoides</taxon>
    </lineage>
</organism>
<evidence type="ECO:0000256" key="9">
    <source>
        <dbReference type="SAM" id="Phobius"/>
    </source>
</evidence>
<dbReference type="Gene3D" id="4.10.70.10">
    <property type="entry name" value="Disintegrin domain"/>
    <property type="match status" value="1"/>
</dbReference>
<feature type="disulfide bond" evidence="7">
    <location>
        <begin position="333"/>
        <end position="357"/>
    </location>
</feature>
<reference evidence="13" key="2">
    <citation type="journal article" date="2021" name="World Allergy Organ. J.">
        <title>Chromosome-level assembly of Dermatophagoides farinae genome and transcriptome reveals two novel allergens Der f 37 and Der f 39.</title>
        <authorList>
            <person name="Chen J."/>
            <person name="Cai Z."/>
            <person name="Fan D."/>
            <person name="Hu J."/>
            <person name="Hou Y."/>
            <person name="He Y."/>
            <person name="Zhang Z."/>
            <person name="Zhao Z."/>
            <person name="Gao P."/>
            <person name="Hu W."/>
            <person name="Sun J."/>
            <person name="Li J."/>
            <person name="Ji K."/>
        </authorList>
    </citation>
    <scope>NUCLEOTIDE SEQUENCE</scope>
    <source>
        <strain evidence="13">JKM2019</strain>
    </source>
</reference>
<keyword evidence="9" id="KW-0812">Transmembrane</keyword>
<keyword evidence="9" id="KW-1133">Transmembrane helix</keyword>
<dbReference type="SMART" id="SM00050">
    <property type="entry name" value="DISIN"/>
    <property type="match status" value="1"/>
</dbReference>
<evidence type="ECO:0000259" key="12">
    <source>
        <dbReference type="PROSITE" id="PS50215"/>
    </source>
</evidence>
<feature type="disulfide bond" evidence="7">
    <location>
        <begin position="335"/>
        <end position="340"/>
    </location>
</feature>
<feature type="binding site" evidence="7">
    <location>
        <position position="328"/>
    </location>
    <ligand>
        <name>Zn(2+)</name>
        <dbReference type="ChEBI" id="CHEBI:29105"/>
        <note>catalytic</note>
    </ligand>
</feature>
<dbReference type="Pfam" id="PF00200">
    <property type="entry name" value="Disintegrin"/>
    <property type="match status" value="1"/>
</dbReference>
<feature type="region of interest" description="Disordered" evidence="8">
    <location>
        <begin position="718"/>
        <end position="818"/>
    </location>
</feature>
<feature type="active site" evidence="7">
    <location>
        <position position="319"/>
    </location>
</feature>
<gene>
    <name evidence="13" type="ORF">HUG17_4348</name>
</gene>
<comment type="caution">
    <text evidence="13">The sequence shown here is derived from an EMBL/GenBank/DDBJ whole genome shotgun (WGS) entry which is preliminary data.</text>
</comment>
<evidence type="ECO:0000256" key="7">
    <source>
        <dbReference type="PROSITE-ProRule" id="PRU00276"/>
    </source>
</evidence>
<keyword evidence="10" id="KW-0732">Signal</keyword>
<keyword evidence="3 7" id="KW-0862">Zinc</keyword>
<name>A0A9D4SGA8_DERFA</name>
<dbReference type="OrthoDB" id="5951731at2759"/>
<evidence type="ECO:0000256" key="4">
    <source>
        <dbReference type="ARBA" id="ARBA00023049"/>
    </source>
</evidence>
<feature type="signal peptide" evidence="10">
    <location>
        <begin position="1"/>
        <end position="15"/>
    </location>
</feature>
<dbReference type="SUPFAM" id="SSF57552">
    <property type="entry name" value="Blood coagulation inhibitor (disintegrin)"/>
    <property type="match status" value="1"/>
</dbReference>
<evidence type="ECO:0000313" key="13">
    <source>
        <dbReference type="EMBL" id="KAH7641304.1"/>
    </source>
</evidence>
<dbReference type="InterPro" id="IPR001590">
    <property type="entry name" value="Peptidase_M12B"/>
</dbReference>
<dbReference type="PANTHER" id="PTHR11905:SF159">
    <property type="entry name" value="ADAM METALLOPROTEASE"/>
    <property type="match status" value="1"/>
</dbReference>
<evidence type="ECO:0000256" key="1">
    <source>
        <dbReference type="ARBA" id="ARBA00022670"/>
    </source>
</evidence>
<keyword evidence="2" id="KW-0378">Hydrolase</keyword>
<dbReference type="Gene3D" id="3.40.390.10">
    <property type="entry name" value="Collagenase (Catalytic Domain)"/>
    <property type="match status" value="1"/>
</dbReference>
<dbReference type="EMBL" id="SDOV01000004">
    <property type="protein sequence ID" value="KAH7641304.1"/>
    <property type="molecule type" value="Genomic_DNA"/>
</dbReference>
<feature type="disulfide bond" evidence="7">
    <location>
        <begin position="293"/>
        <end position="373"/>
    </location>
</feature>
<feature type="chain" id="PRO_5038559439" evidence="10">
    <location>
        <begin position="16"/>
        <end position="818"/>
    </location>
</feature>
<feature type="binding site" evidence="7">
    <location>
        <position position="318"/>
    </location>
    <ligand>
        <name>Zn(2+)</name>
        <dbReference type="ChEBI" id="CHEBI:29105"/>
        <note>catalytic</note>
    </ligand>
</feature>
<dbReference type="PROSITE" id="PS50215">
    <property type="entry name" value="ADAM_MEPRO"/>
    <property type="match status" value="1"/>
</dbReference>
<dbReference type="FunFam" id="3.40.390.10:FF:000002">
    <property type="entry name" value="Disintegrin and metalloproteinase domain-containing protein 22"/>
    <property type="match status" value="1"/>
</dbReference>
<feature type="disulfide bond" evidence="6">
    <location>
        <begin position="445"/>
        <end position="465"/>
    </location>
</feature>
<dbReference type="PROSITE" id="PS50214">
    <property type="entry name" value="DISINTEGRIN_2"/>
    <property type="match status" value="1"/>
</dbReference>
<keyword evidence="5 7" id="KW-1015">Disulfide bond</keyword>
<feature type="compositionally biased region" description="Low complexity" evidence="8">
    <location>
        <begin position="788"/>
        <end position="802"/>
    </location>
</feature>
<dbReference type="SUPFAM" id="SSF55486">
    <property type="entry name" value="Metalloproteases ('zincins'), catalytic domain"/>
    <property type="match status" value="1"/>
</dbReference>
<evidence type="ECO:0000256" key="10">
    <source>
        <dbReference type="SAM" id="SignalP"/>
    </source>
</evidence>
<evidence type="ECO:0000256" key="5">
    <source>
        <dbReference type="ARBA" id="ARBA00023157"/>
    </source>
</evidence>
<sequence>MYLSFFLLFLAIIIGDQMQRISCFDFELIQPKIERFSNNDEELRIKFTAFNQNFTIDLIRNYFISNNYHESPENDYETNKHCHYKGNVNVKQSQSSSFAAISFCDNQLNGIFILNDVEYHLEQQKESKKVKIFINNPLTINTYHCGFNNDNNTTMITSTAISSKRSRRALNVKNQQLFQQQRYVEMVLVNDLKLYGKYKEKLPFLFERNVQIANIVNALYSPFNISIVLVGVIVWTKRNEIILSNNSSETLNNFLKYRRDKLMNEIPNDNAQLITASPFENGIVGKALKQTMCTYEYSGGVNYDYHESISLIATTIAHELGHNFGMEHDNDGCHCKANNCIMGPSSSFPHPRHWSSCSISQLEESLQHGLDYCLMNKPNVVFRPSCGNGIIDSGEDCDCGLPEFCTNKCCNATTCKLMSHAKCSGGVCCDRTTCQLIAKHSKFICRQSKSICDPAETCDGHSENCPANQFVTDGTECNEGYAYCFDGKCETRENRCHLLWGNESQVSGYRCYQNNANANSSGNCGYDKKTKTFIGCHRKDDIICGRLHCTNRNNNGKLTLKYGPEGSTVISQKFESHRDSITCFSAMIDLGLNEDDIGLVPNGAKCGLNQMCVDQKCVQVKEYQNSHCDRHPDDDKCQSSQQQSSTNILLIFTYLFFILSPFLLLFWFLFIHKKPLKFPKNFFGQKAFIAKDYNNRRPKMNPINRNISVPIETELTIKPVRPAPPPPPFIPKTNTTDTNNSNPLMNGGITKTTNNNHRISTNTPNSNQITRPKRSPPKTPPPPPPPSRSSSSAKVSISKSSTENSHTVKDLVAAFEKQ</sequence>
<dbReference type="GO" id="GO:0004222">
    <property type="term" value="F:metalloendopeptidase activity"/>
    <property type="evidence" value="ECO:0007669"/>
    <property type="project" value="InterPro"/>
</dbReference>
<feature type="compositionally biased region" description="Pro residues" evidence="8">
    <location>
        <begin position="777"/>
        <end position="787"/>
    </location>
</feature>
<proteinExistence type="predicted"/>
<dbReference type="Proteomes" id="UP000828236">
    <property type="component" value="Unassembled WGS sequence"/>
</dbReference>
<evidence type="ECO:0000256" key="3">
    <source>
        <dbReference type="ARBA" id="ARBA00022833"/>
    </source>
</evidence>
<dbReference type="InterPro" id="IPR034027">
    <property type="entry name" value="Reprolysin_adamalysin"/>
</dbReference>
<dbReference type="InterPro" id="IPR001762">
    <property type="entry name" value="Disintegrin_dom"/>
</dbReference>
<feature type="binding site" evidence="7">
    <location>
        <position position="322"/>
    </location>
    <ligand>
        <name>Zn(2+)</name>
        <dbReference type="ChEBI" id="CHEBI:29105"/>
        <note>catalytic</note>
    </ligand>
</feature>
<feature type="transmembrane region" description="Helical" evidence="9">
    <location>
        <begin position="648"/>
        <end position="670"/>
    </location>
</feature>
<accession>A0A9D4SGA8</accession>
<evidence type="ECO:0000256" key="8">
    <source>
        <dbReference type="SAM" id="MobiDB-lite"/>
    </source>
</evidence>
<keyword evidence="4" id="KW-0482">Metalloprotease</keyword>
<feature type="domain" description="Disintegrin" evidence="11">
    <location>
        <begin position="383"/>
        <end position="473"/>
    </location>
</feature>
<dbReference type="CDD" id="cd04269">
    <property type="entry name" value="ZnMc_adamalysin_II_like"/>
    <property type="match status" value="1"/>
</dbReference>
<feature type="compositionally biased region" description="Pro residues" evidence="8">
    <location>
        <begin position="721"/>
        <end position="730"/>
    </location>
</feature>
<dbReference type="Pfam" id="PF08516">
    <property type="entry name" value="ADAM_CR"/>
    <property type="match status" value="1"/>
</dbReference>
<dbReference type="Pfam" id="PF01421">
    <property type="entry name" value="Reprolysin"/>
    <property type="match status" value="1"/>
</dbReference>
<evidence type="ECO:0000259" key="11">
    <source>
        <dbReference type="PROSITE" id="PS50214"/>
    </source>
</evidence>
<dbReference type="PANTHER" id="PTHR11905">
    <property type="entry name" value="ADAM A DISINTEGRIN AND METALLOPROTEASE DOMAIN"/>
    <property type="match status" value="1"/>
</dbReference>
<evidence type="ECO:0000256" key="2">
    <source>
        <dbReference type="ARBA" id="ARBA00022801"/>
    </source>
</evidence>
<keyword evidence="7" id="KW-0479">Metal-binding</keyword>